<dbReference type="InterPro" id="IPR036291">
    <property type="entry name" value="NAD(P)-bd_dom_sf"/>
</dbReference>
<sequence>MKVLVTGGTGLVGSSIKELISTKNENEYVFLSSKQTDLRDSVACENLFSNGNFDTVIHLASKVSGLYGNLSNNYKMLVDNIKINTNILECCEKYKVKRLINTLSTCVFGNDLKYPLTSDQMYDKKPDNSNEGYSYSKRILDTGSKLLTKYSNIEIVSLIPTNIYGPEDNFNLHDGHVLPALIHKCFIAKNNNKPLIIKGGGQSLRQFIYSFDLGKIILHFVNCKLEKKFNQLIVGPPVKDEITIKDLVNKIIKEFNFNGEVIYDSNFPEGQHKKTVDDSEILEYIPNFKFTSLDVALKKTIDYFIENYETVRK</sequence>
<dbReference type="Gene3D" id="3.40.50.720">
    <property type="entry name" value="NAD(P)-binding Rossmann-like Domain"/>
    <property type="match status" value="1"/>
</dbReference>
<proteinExistence type="predicted"/>
<dbReference type="Gene3D" id="3.90.25.10">
    <property type="entry name" value="UDP-galactose 4-epimerase, domain 1"/>
    <property type="match status" value="1"/>
</dbReference>
<evidence type="ECO:0000259" key="1">
    <source>
        <dbReference type="Pfam" id="PF01370"/>
    </source>
</evidence>
<dbReference type="SUPFAM" id="SSF51735">
    <property type="entry name" value="NAD(P)-binding Rossmann-fold domains"/>
    <property type="match status" value="1"/>
</dbReference>
<dbReference type="PANTHER" id="PTHR43238">
    <property type="entry name" value="GDP-L-FUCOSE SYNTHASE"/>
    <property type="match status" value="1"/>
</dbReference>
<dbReference type="Pfam" id="PF01370">
    <property type="entry name" value="Epimerase"/>
    <property type="match status" value="1"/>
</dbReference>
<dbReference type="PANTHER" id="PTHR43238:SF1">
    <property type="entry name" value="GDP-L-FUCOSE SYNTHASE"/>
    <property type="match status" value="1"/>
</dbReference>
<dbReference type="AlphaFoldDB" id="A0A6C0ANA5"/>
<dbReference type="EMBL" id="MN740722">
    <property type="protein sequence ID" value="QHS80841.1"/>
    <property type="molecule type" value="Genomic_DNA"/>
</dbReference>
<reference evidence="2" key="1">
    <citation type="journal article" date="2020" name="Nature">
        <title>Giant virus diversity and host interactions through global metagenomics.</title>
        <authorList>
            <person name="Schulz F."/>
            <person name="Roux S."/>
            <person name="Paez-Espino D."/>
            <person name="Jungbluth S."/>
            <person name="Walsh D.A."/>
            <person name="Denef V.J."/>
            <person name="McMahon K.D."/>
            <person name="Konstantinidis K.T."/>
            <person name="Eloe-Fadrosh E.A."/>
            <person name="Kyrpides N.C."/>
            <person name="Woyke T."/>
        </authorList>
    </citation>
    <scope>NUCLEOTIDE SEQUENCE</scope>
    <source>
        <strain evidence="2">GVMAG-S-1091796-13</strain>
    </source>
</reference>
<evidence type="ECO:0000313" key="2">
    <source>
        <dbReference type="EMBL" id="QHS80841.1"/>
    </source>
</evidence>
<dbReference type="GO" id="GO:0050577">
    <property type="term" value="F:GDP-L-fucose synthase activity"/>
    <property type="evidence" value="ECO:0007669"/>
    <property type="project" value="TreeGrafter"/>
</dbReference>
<organism evidence="2">
    <name type="scientific">viral metagenome</name>
    <dbReference type="NCBI Taxonomy" id="1070528"/>
    <lineage>
        <taxon>unclassified sequences</taxon>
        <taxon>metagenomes</taxon>
        <taxon>organismal metagenomes</taxon>
    </lineage>
</organism>
<name>A0A6C0ANA5_9ZZZZ</name>
<accession>A0A6C0ANA5</accession>
<protein>
    <recommendedName>
        <fullName evidence="1">NAD-dependent epimerase/dehydratase domain-containing protein</fullName>
    </recommendedName>
</protein>
<dbReference type="InterPro" id="IPR001509">
    <property type="entry name" value="Epimerase_deHydtase"/>
</dbReference>
<feature type="domain" description="NAD-dependent epimerase/dehydratase" evidence="1">
    <location>
        <begin position="3"/>
        <end position="222"/>
    </location>
</feature>